<keyword evidence="2" id="KW-1133">Transmembrane helix</keyword>
<name>A0ABR7P889_9FIRM</name>
<dbReference type="Proteomes" id="UP000661649">
    <property type="component" value="Unassembled WGS sequence"/>
</dbReference>
<feature type="compositionally biased region" description="Basic and acidic residues" evidence="1">
    <location>
        <begin position="1"/>
        <end position="19"/>
    </location>
</feature>
<evidence type="ECO:0008006" key="5">
    <source>
        <dbReference type="Google" id="ProtNLM"/>
    </source>
</evidence>
<sequence length="142" mass="16613">MSRYKIDGNTARRENESQQKKNKKKVSVRNQKKQKPKLNRKFVYSVLAGCIMVTMASTHYLQLKSEMAIQKNRLTSQKLEYSELKADNDAYYSEVLSSVDLETIRKKALDEFGMKHATEDQIKYYTPDGDGYVRQYQEVPEE</sequence>
<proteinExistence type="predicted"/>
<protein>
    <recommendedName>
        <fullName evidence="5">Cell division protein FtsL</fullName>
    </recommendedName>
</protein>
<reference evidence="3 4" key="1">
    <citation type="submission" date="2020-08" db="EMBL/GenBank/DDBJ databases">
        <title>Genome public.</title>
        <authorList>
            <person name="Liu C."/>
            <person name="Sun Q."/>
        </authorList>
    </citation>
    <scope>NUCLEOTIDE SEQUENCE [LARGE SCALE GENOMIC DNA]</scope>
    <source>
        <strain evidence="3 4">3_YM_SP_D4_24.mj</strain>
    </source>
</reference>
<evidence type="ECO:0000256" key="2">
    <source>
        <dbReference type="SAM" id="Phobius"/>
    </source>
</evidence>
<keyword evidence="4" id="KW-1185">Reference proteome</keyword>
<accession>A0ABR7P889</accession>
<feature type="compositionally biased region" description="Basic residues" evidence="1">
    <location>
        <begin position="20"/>
        <end position="36"/>
    </location>
</feature>
<dbReference type="EMBL" id="JACRTP010000001">
    <property type="protein sequence ID" value="MBC8627620.1"/>
    <property type="molecule type" value="Genomic_DNA"/>
</dbReference>
<keyword evidence="2" id="KW-0812">Transmembrane</keyword>
<evidence type="ECO:0000256" key="1">
    <source>
        <dbReference type="SAM" id="MobiDB-lite"/>
    </source>
</evidence>
<feature type="region of interest" description="Disordered" evidence="1">
    <location>
        <begin position="1"/>
        <end position="36"/>
    </location>
</feature>
<feature type="transmembrane region" description="Helical" evidence="2">
    <location>
        <begin position="42"/>
        <end position="61"/>
    </location>
</feature>
<evidence type="ECO:0000313" key="4">
    <source>
        <dbReference type="Proteomes" id="UP000661649"/>
    </source>
</evidence>
<dbReference type="RefSeq" id="WP_022303800.1">
    <property type="nucleotide sequence ID" value="NZ_DAWEED010000005.1"/>
</dbReference>
<keyword evidence="2" id="KW-0472">Membrane</keyword>
<gene>
    <name evidence="3" type="ORF">H8712_03110</name>
</gene>
<organism evidence="3 4">
    <name type="scientific">Blautia stercoris</name>
    <dbReference type="NCBI Taxonomy" id="871664"/>
    <lineage>
        <taxon>Bacteria</taxon>
        <taxon>Bacillati</taxon>
        <taxon>Bacillota</taxon>
        <taxon>Clostridia</taxon>
        <taxon>Lachnospirales</taxon>
        <taxon>Lachnospiraceae</taxon>
        <taxon>Blautia</taxon>
    </lineage>
</organism>
<evidence type="ECO:0000313" key="3">
    <source>
        <dbReference type="EMBL" id="MBC8627620.1"/>
    </source>
</evidence>
<comment type="caution">
    <text evidence="3">The sequence shown here is derived from an EMBL/GenBank/DDBJ whole genome shotgun (WGS) entry which is preliminary data.</text>
</comment>